<dbReference type="PROSITE" id="PS51732">
    <property type="entry name" value="ASN_GLN_ASE_3"/>
    <property type="match status" value="1"/>
</dbReference>
<evidence type="ECO:0000256" key="3">
    <source>
        <dbReference type="ARBA" id="ARBA00022801"/>
    </source>
</evidence>
<evidence type="ECO:0000256" key="2">
    <source>
        <dbReference type="ARBA" id="ARBA00012920"/>
    </source>
</evidence>
<evidence type="ECO:0000256" key="5">
    <source>
        <dbReference type="PIRSR" id="PIRSR001220-2"/>
    </source>
</evidence>
<dbReference type="InterPro" id="IPR040919">
    <property type="entry name" value="Asparaginase_C"/>
</dbReference>
<evidence type="ECO:0000256" key="6">
    <source>
        <dbReference type="PROSITE-ProRule" id="PRU10100"/>
    </source>
</evidence>
<dbReference type="EMBL" id="LBVC01000017">
    <property type="protein sequence ID" value="KKQ78573.1"/>
    <property type="molecule type" value="Genomic_DNA"/>
</dbReference>
<proteinExistence type="inferred from homology"/>
<protein>
    <recommendedName>
        <fullName evidence="2">asparaginase</fullName>
        <ecNumber evidence="2">3.5.1.1</ecNumber>
    </recommendedName>
</protein>
<evidence type="ECO:0000313" key="10">
    <source>
        <dbReference type="Proteomes" id="UP000034324"/>
    </source>
</evidence>
<dbReference type="InterPro" id="IPR027474">
    <property type="entry name" value="L-asparaginase_N"/>
</dbReference>
<dbReference type="InterPro" id="IPR027475">
    <property type="entry name" value="Asparaginase/glutaminase_AS2"/>
</dbReference>
<dbReference type="PATRIC" id="fig|1618432.3.peg.278"/>
<feature type="domain" description="L-asparaginase N-terminal" evidence="7">
    <location>
        <begin position="2"/>
        <end position="187"/>
    </location>
</feature>
<feature type="active site" evidence="6">
    <location>
        <position position="88"/>
    </location>
</feature>
<dbReference type="InterPro" id="IPR037152">
    <property type="entry name" value="L-asparaginase_N_sf"/>
</dbReference>
<dbReference type="SFLD" id="SFLDS00057">
    <property type="entry name" value="Glutaminase/Asparaginase"/>
    <property type="match status" value="1"/>
</dbReference>
<dbReference type="InterPro" id="IPR041725">
    <property type="entry name" value="L-asparaginase_I"/>
</dbReference>
<dbReference type="PRINTS" id="PR00139">
    <property type="entry name" value="ASNGLNASE"/>
</dbReference>
<dbReference type="SMART" id="SM00870">
    <property type="entry name" value="Asparaginase"/>
    <property type="match status" value="1"/>
</dbReference>
<evidence type="ECO:0000256" key="1">
    <source>
        <dbReference type="ARBA" id="ARBA00010518"/>
    </source>
</evidence>
<dbReference type="Gene3D" id="3.40.50.1170">
    <property type="entry name" value="L-asparaginase, N-terminal domain"/>
    <property type="match status" value="1"/>
</dbReference>
<comment type="caution">
    <text evidence="9">The sequence shown here is derived from an EMBL/GenBank/DDBJ whole genome shotgun (WGS) entry which is preliminary data.</text>
</comment>
<dbReference type="PANTHER" id="PTHR11707:SF28">
    <property type="entry name" value="60 KDA LYSOPHOSPHOLIPASE"/>
    <property type="match status" value="1"/>
</dbReference>
<keyword evidence="3" id="KW-0378">Hydrolase</keyword>
<dbReference type="Proteomes" id="UP000034324">
    <property type="component" value="Unassembled WGS sequence"/>
</dbReference>
<dbReference type="Pfam" id="PF17763">
    <property type="entry name" value="Asparaginase_C"/>
    <property type="match status" value="1"/>
</dbReference>
<feature type="binding site" evidence="5">
    <location>
        <position position="57"/>
    </location>
    <ligand>
        <name>substrate</name>
    </ligand>
</feature>
<dbReference type="Pfam" id="PF00710">
    <property type="entry name" value="Asparaginase"/>
    <property type="match status" value="1"/>
</dbReference>
<dbReference type="NCBIfam" id="TIGR00519">
    <property type="entry name" value="asnASE_I"/>
    <property type="match status" value="1"/>
</dbReference>
<dbReference type="GO" id="GO:0006520">
    <property type="term" value="P:amino acid metabolic process"/>
    <property type="evidence" value="ECO:0007669"/>
    <property type="project" value="InterPro"/>
</dbReference>
<name>A0A0G0KG03_9BACT</name>
<dbReference type="InterPro" id="IPR006034">
    <property type="entry name" value="Asparaginase/glutaminase-like"/>
</dbReference>
<dbReference type="Gene3D" id="3.40.50.40">
    <property type="match status" value="1"/>
</dbReference>
<organism evidence="9 10">
    <name type="scientific">Candidatus Daviesbacteria bacterium GW2011_GWF2_38_6</name>
    <dbReference type="NCBI Taxonomy" id="1618432"/>
    <lineage>
        <taxon>Bacteria</taxon>
        <taxon>Candidatus Daviesiibacteriota</taxon>
    </lineage>
</organism>
<dbReference type="CDD" id="cd08963">
    <property type="entry name" value="L-asparaginase_I"/>
    <property type="match status" value="1"/>
</dbReference>
<gene>
    <name evidence="9" type="ORF">US99_C0017G0006</name>
</gene>
<dbReference type="PROSITE" id="PS00917">
    <property type="entry name" value="ASN_GLN_ASE_2"/>
    <property type="match status" value="1"/>
</dbReference>
<dbReference type="InterPro" id="IPR036152">
    <property type="entry name" value="Asp/glu_Ase-like_sf"/>
</dbReference>
<reference evidence="9 10" key="1">
    <citation type="journal article" date="2015" name="Nature">
        <title>rRNA introns, odd ribosomes, and small enigmatic genomes across a large radiation of phyla.</title>
        <authorList>
            <person name="Brown C.T."/>
            <person name="Hug L.A."/>
            <person name="Thomas B.C."/>
            <person name="Sharon I."/>
            <person name="Castelle C.J."/>
            <person name="Singh A."/>
            <person name="Wilkins M.J."/>
            <person name="Williams K.H."/>
            <person name="Banfield J.F."/>
        </authorList>
    </citation>
    <scope>NUCLEOTIDE SEQUENCE [LARGE SCALE GENOMIC DNA]</scope>
</reference>
<dbReference type="PIRSF" id="PIRSF001220">
    <property type="entry name" value="L-ASNase_gatD"/>
    <property type="match status" value="1"/>
</dbReference>
<feature type="binding site" evidence="5">
    <location>
        <begin position="88"/>
        <end position="89"/>
    </location>
    <ligand>
        <name>substrate</name>
    </ligand>
</feature>
<dbReference type="AlphaFoldDB" id="A0A0G0KG03"/>
<dbReference type="InterPro" id="IPR006033">
    <property type="entry name" value="AsnA_fam"/>
</dbReference>
<dbReference type="EC" id="3.5.1.1" evidence="2"/>
<dbReference type="PIRSF" id="PIRSF500176">
    <property type="entry name" value="L_ASNase"/>
    <property type="match status" value="1"/>
</dbReference>
<dbReference type="GO" id="GO:0004067">
    <property type="term" value="F:asparaginase activity"/>
    <property type="evidence" value="ECO:0007669"/>
    <property type="project" value="UniProtKB-UniRule"/>
</dbReference>
<accession>A0A0G0KG03</accession>
<dbReference type="SUPFAM" id="SSF53774">
    <property type="entry name" value="Glutaminase/Asparaginase"/>
    <property type="match status" value="1"/>
</dbReference>
<evidence type="ECO:0000259" key="7">
    <source>
        <dbReference type="Pfam" id="PF00710"/>
    </source>
</evidence>
<feature type="active site" description="O-isoaspartyl threonine intermediate" evidence="4">
    <location>
        <position position="11"/>
    </location>
</feature>
<sequence>MKVLILFCGGTIIMQESKEGSLVVAEKQKAIKSLLSLEPRLKEVSKLDVEYVDNIDSSNITGAHWDKIATIIAKKYDRYDGFVITHGTDTMAYTSSALSFALQNLGKPVVITGSQIPGNQIETDARRNFVNAVRLATMDISGVMVVFDEEIILGARCSKVSESKLDAFETINWDDLGEIRIDIRLSDEHKPRHNRPLNLQTGYEENIAVVTLFPQMTPTTLGAIITTGIKGLILRGYGSGNISYAYLEVLKELKSKKIPVVVNTQCLEGATLMHLYDVGKKALEMGVIQAHDMSLECVTTKLMWALKRGPYETIKEIMHHNYVGEINVEGKIY</sequence>
<evidence type="ECO:0000256" key="4">
    <source>
        <dbReference type="PIRSR" id="PIRSR001220-1"/>
    </source>
</evidence>
<feature type="domain" description="Asparaginase/glutaminase C-terminal" evidence="8">
    <location>
        <begin position="206"/>
        <end position="318"/>
    </location>
</feature>
<evidence type="ECO:0000313" key="9">
    <source>
        <dbReference type="EMBL" id="KKQ78573.1"/>
    </source>
</evidence>
<dbReference type="FunFam" id="3.40.50.1170:FF:000001">
    <property type="entry name" value="L-asparaginase 2"/>
    <property type="match status" value="1"/>
</dbReference>
<dbReference type="InterPro" id="IPR027473">
    <property type="entry name" value="L-asparaginase_C"/>
</dbReference>
<evidence type="ECO:0000259" key="8">
    <source>
        <dbReference type="Pfam" id="PF17763"/>
    </source>
</evidence>
<dbReference type="PANTHER" id="PTHR11707">
    <property type="entry name" value="L-ASPARAGINASE"/>
    <property type="match status" value="1"/>
</dbReference>
<comment type="similarity">
    <text evidence="1">Belongs to the asparaginase 1 family.</text>
</comment>